<comment type="caution">
    <text evidence="1">The sequence shown here is derived from an EMBL/GenBank/DDBJ whole genome shotgun (WGS) entry which is preliminary data.</text>
</comment>
<sequence>MEAFVSESLNPVVSPHEEEEYNQYVNQNKDLVLTSTPTGDDDPSLTRHTDYNTYARFVRRANLPNPITSMKVIQSDEKIYDDCLDIPKKYAMMQAVGSSQGGAPKSRYQAYEGWLKTGKL</sequence>
<proteinExistence type="predicted"/>
<protein>
    <submittedName>
        <fullName evidence="1">7512_t:CDS:1</fullName>
    </submittedName>
</protein>
<dbReference type="Proteomes" id="UP000789706">
    <property type="component" value="Unassembled WGS sequence"/>
</dbReference>
<keyword evidence="2" id="KW-1185">Reference proteome</keyword>
<accession>A0A9N8YLW9</accession>
<dbReference type="AlphaFoldDB" id="A0A9N8YLW9"/>
<reference evidence="1" key="1">
    <citation type="submission" date="2021-06" db="EMBL/GenBank/DDBJ databases">
        <authorList>
            <person name="Kallberg Y."/>
            <person name="Tangrot J."/>
            <person name="Rosling A."/>
        </authorList>
    </citation>
    <scope>NUCLEOTIDE SEQUENCE</scope>
    <source>
        <strain evidence="1">AZ414A</strain>
    </source>
</reference>
<dbReference type="OrthoDB" id="2282164at2759"/>
<organism evidence="1 2">
    <name type="scientific">Diversispora eburnea</name>
    <dbReference type="NCBI Taxonomy" id="1213867"/>
    <lineage>
        <taxon>Eukaryota</taxon>
        <taxon>Fungi</taxon>
        <taxon>Fungi incertae sedis</taxon>
        <taxon>Mucoromycota</taxon>
        <taxon>Glomeromycotina</taxon>
        <taxon>Glomeromycetes</taxon>
        <taxon>Diversisporales</taxon>
        <taxon>Diversisporaceae</taxon>
        <taxon>Diversispora</taxon>
    </lineage>
</organism>
<name>A0A9N8YLW9_9GLOM</name>
<dbReference type="EMBL" id="CAJVPK010000049">
    <property type="protein sequence ID" value="CAG8437914.1"/>
    <property type="molecule type" value="Genomic_DNA"/>
</dbReference>
<evidence type="ECO:0000313" key="2">
    <source>
        <dbReference type="Proteomes" id="UP000789706"/>
    </source>
</evidence>
<gene>
    <name evidence="1" type="ORF">DEBURN_LOCUS1185</name>
</gene>
<evidence type="ECO:0000313" key="1">
    <source>
        <dbReference type="EMBL" id="CAG8437914.1"/>
    </source>
</evidence>